<dbReference type="Proteomes" id="UP000677180">
    <property type="component" value="Chromosome"/>
</dbReference>
<name>A0AB37I505_9ACTN</name>
<dbReference type="RefSeq" id="WP_014847932.1">
    <property type="nucleotide sequence ID" value="NZ_CAJZDL010000019.1"/>
</dbReference>
<reference evidence="1" key="1">
    <citation type="submission" date="2021-03" db="EMBL/GenBank/DDBJ databases">
        <title>Human Oral Microbial Genomes.</title>
        <authorList>
            <person name="Johnston C.D."/>
            <person name="Chen T."/>
            <person name="Dewhirst F.E."/>
        </authorList>
    </citation>
    <scope>NUCLEOTIDE SEQUENCE</scope>
    <source>
        <strain evidence="1">F0714</strain>
    </source>
</reference>
<dbReference type="AlphaFoldDB" id="A0AB37I505"/>
<dbReference type="EMBL" id="CP072385">
    <property type="protein sequence ID" value="QUC11299.1"/>
    <property type="molecule type" value="Genomic_DNA"/>
</dbReference>
<evidence type="ECO:0000313" key="1">
    <source>
        <dbReference type="EMBL" id="QUC11299.1"/>
    </source>
</evidence>
<accession>A0AB37I505</accession>
<gene>
    <name evidence="1" type="ORF">J5A53_00905</name>
</gene>
<evidence type="ECO:0000313" key="2">
    <source>
        <dbReference type="Proteomes" id="UP000677180"/>
    </source>
</evidence>
<protein>
    <submittedName>
        <fullName evidence="1">Uncharacterized protein</fullName>
    </submittedName>
</protein>
<organism evidence="1 2">
    <name type="scientific">Arachnia propionica</name>
    <dbReference type="NCBI Taxonomy" id="1750"/>
    <lineage>
        <taxon>Bacteria</taxon>
        <taxon>Bacillati</taxon>
        <taxon>Actinomycetota</taxon>
        <taxon>Actinomycetes</taxon>
        <taxon>Propionibacteriales</taxon>
        <taxon>Propionibacteriaceae</taxon>
        <taxon>Arachnia</taxon>
    </lineage>
</organism>
<sequence length="101" mass="10823">MATGMNAYDTDASESVQTHINSICSQLMSILTGHSTDVNNFNSEFQATEVDAMYADVESRLGKSGTEVVNIISLVQRTLGLNDDTAHQTLSRAKGAVASIR</sequence>
<proteinExistence type="predicted"/>